<keyword evidence="2" id="KW-1185">Reference proteome</keyword>
<name>A0A8J3JR69_9ACTN</name>
<accession>A0A8J3JR69</accession>
<gene>
    <name evidence="1" type="ORF">Cba03nite_49740</name>
</gene>
<evidence type="ECO:0000313" key="2">
    <source>
        <dbReference type="Proteomes" id="UP000601223"/>
    </source>
</evidence>
<dbReference type="Proteomes" id="UP000601223">
    <property type="component" value="Unassembled WGS sequence"/>
</dbReference>
<dbReference type="AlphaFoldDB" id="A0A8J3JR69"/>
<evidence type="ECO:0000313" key="1">
    <source>
        <dbReference type="EMBL" id="GIF83625.1"/>
    </source>
</evidence>
<dbReference type="EMBL" id="BONF01000030">
    <property type="protein sequence ID" value="GIF83625.1"/>
    <property type="molecule type" value="Genomic_DNA"/>
</dbReference>
<comment type="caution">
    <text evidence="1">The sequence shown here is derived from an EMBL/GenBank/DDBJ whole genome shotgun (WGS) entry which is preliminary data.</text>
</comment>
<reference evidence="1 2" key="1">
    <citation type="submission" date="2021-01" db="EMBL/GenBank/DDBJ databases">
        <title>Whole genome shotgun sequence of Catellatospora bangladeshensis NBRC 107357.</title>
        <authorList>
            <person name="Komaki H."/>
            <person name="Tamura T."/>
        </authorList>
    </citation>
    <scope>NUCLEOTIDE SEQUENCE [LARGE SCALE GENOMIC DNA]</scope>
    <source>
        <strain evidence="1 2">NBRC 107357</strain>
    </source>
</reference>
<protein>
    <submittedName>
        <fullName evidence="1">Uncharacterized protein</fullName>
    </submittedName>
</protein>
<sequence>MTVTDFSLPPASTETEPAVTVVAAEAGAETPTSVPSDTIATTPTRANQDRRWVVTATAFQAPRYPTASGVWGALREYTARNYALRRKDCATQGPYIMSKSHLVSSAYVPLA</sequence>
<proteinExistence type="predicted"/>
<organism evidence="1 2">
    <name type="scientific">Catellatospora bangladeshensis</name>
    <dbReference type="NCBI Taxonomy" id="310355"/>
    <lineage>
        <taxon>Bacteria</taxon>
        <taxon>Bacillati</taxon>
        <taxon>Actinomycetota</taxon>
        <taxon>Actinomycetes</taxon>
        <taxon>Micromonosporales</taxon>
        <taxon>Micromonosporaceae</taxon>
        <taxon>Catellatospora</taxon>
    </lineage>
</organism>